<name>A0A832RUG8_9EURY</name>
<dbReference type="PANTHER" id="PTHR12558">
    <property type="entry name" value="CELL DIVISION CYCLE 16,23,27"/>
    <property type="match status" value="1"/>
</dbReference>
<accession>A0A832RUG8</accession>
<proteinExistence type="predicted"/>
<organism evidence="3 4">
    <name type="scientific">Methermicoccus shengliensis</name>
    <dbReference type="NCBI Taxonomy" id="660064"/>
    <lineage>
        <taxon>Archaea</taxon>
        <taxon>Methanobacteriati</taxon>
        <taxon>Methanobacteriota</taxon>
        <taxon>Stenosarchaea group</taxon>
        <taxon>Methanomicrobia</taxon>
        <taxon>Methanosarcinales</taxon>
        <taxon>Methermicoccaceae</taxon>
        <taxon>Methermicoccus</taxon>
    </lineage>
</organism>
<dbReference type="SMART" id="SM00028">
    <property type="entry name" value="TPR"/>
    <property type="match status" value="5"/>
</dbReference>
<dbReference type="Proteomes" id="UP000600363">
    <property type="component" value="Unassembled WGS sequence"/>
</dbReference>
<protein>
    <submittedName>
        <fullName evidence="3">Tetratricopeptide repeat protein</fullName>
    </submittedName>
</protein>
<dbReference type="Pfam" id="PF13424">
    <property type="entry name" value="TPR_12"/>
    <property type="match status" value="1"/>
</dbReference>
<dbReference type="EMBL" id="DUIH01000011">
    <property type="protein sequence ID" value="HIH69517.1"/>
    <property type="molecule type" value="Genomic_DNA"/>
</dbReference>
<dbReference type="Pfam" id="PF13181">
    <property type="entry name" value="TPR_8"/>
    <property type="match status" value="1"/>
</dbReference>
<sequence length="380" mass="42150">MRAWVVAAMAVLMCVHVVAISAMAQPSSVDELLKEAGSKYYLGEYAEAKEIYLKVLELDERNVFALYGVANCLYALESYAEAIEYYERALDVQPDNVVLLNNIANAYYALKRYEDAIAYYERALRVDPANEVVLENLANAQYAAGDYEGADATLKKLERVRLPTYILTARTLMERGNYTGAIQYYQRALDVEPENISLLVELSYAQYRSGSLEDALATHAKALERMERARGYSGALSLSDDSGRVVRLAEVGIPYTLRLALEPGPDARAGYVYVKIYGSEDSEDTPAVWVDGRPYYAPIILRSDERAGPRVVFTQAGTYTFQLNEADAQYVVQVLDPARMSELASQRAMSTYVGGLLLMAGIGVVLLGFIAYRLGRGMGR</sequence>
<reference evidence="3" key="1">
    <citation type="journal article" date="2020" name="bioRxiv">
        <title>A rank-normalized archaeal taxonomy based on genome phylogeny resolves widespread incomplete and uneven classifications.</title>
        <authorList>
            <person name="Rinke C."/>
            <person name="Chuvochina M."/>
            <person name="Mussig A.J."/>
            <person name="Chaumeil P.-A."/>
            <person name="Waite D.W."/>
            <person name="Whitman W.B."/>
            <person name="Parks D.H."/>
            <person name="Hugenholtz P."/>
        </authorList>
    </citation>
    <scope>NUCLEOTIDE SEQUENCE</scope>
    <source>
        <strain evidence="3">UBA12518</strain>
    </source>
</reference>
<dbReference type="InterPro" id="IPR019734">
    <property type="entry name" value="TPR_rpt"/>
</dbReference>
<dbReference type="SUPFAM" id="SSF48452">
    <property type="entry name" value="TPR-like"/>
    <property type="match status" value="2"/>
</dbReference>
<keyword evidence="2" id="KW-1133">Transmembrane helix</keyword>
<evidence type="ECO:0000313" key="3">
    <source>
        <dbReference type="EMBL" id="HIH69517.1"/>
    </source>
</evidence>
<dbReference type="Gene3D" id="1.25.40.10">
    <property type="entry name" value="Tetratricopeptide repeat domain"/>
    <property type="match status" value="3"/>
</dbReference>
<comment type="caution">
    <text evidence="3">The sequence shown here is derived from an EMBL/GenBank/DDBJ whole genome shotgun (WGS) entry which is preliminary data.</text>
</comment>
<dbReference type="PANTHER" id="PTHR12558:SF13">
    <property type="entry name" value="CELL DIVISION CYCLE PROTEIN 27 HOMOLOG"/>
    <property type="match status" value="1"/>
</dbReference>
<feature type="repeat" description="TPR" evidence="1">
    <location>
        <begin position="162"/>
        <end position="195"/>
    </location>
</feature>
<dbReference type="InterPro" id="IPR011990">
    <property type="entry name" value="TPR-like_helical_dom_sf"/>
</dbReference>
<dbReference type="AlphaFoldDB" id="A0A832RUG8"/>
<feature type="repeat" description="TPR" evidence="1">
    <location>
        <begin position="97"/>
        <end position="130"/>
    </location>
</feature>
<keyword evidence="1" id="KW-0802">TPR repeat</keyword>
<evidence type="ECO:0000256" key="2">
    <source>
        <dbReference type="SAM" id="Phobius"/>
    </source>
</evidence>
<dbReference type="RefSeq" id="WP_157203137.1">
    <property type="nucleotide sequence ID" value="NZ_DUIH01000011.1"/>
</dbReference>
<dbReference type="Pfam" id="PF14559">
    <property type="entry name" value="TPR_19"/>
    <property type="match status" value="1"/>
</dbReference>
<keyword evidence="2" id="KW-0812">Transmembrane</keyword>
<evidence type="ECO:0000256" key="1">
    <source>
        <dbReference type="PROSITE-ProRule" id="PRU00339"/>
    </source>
</evidence>
<keyword evidence="2" id="KW-0472">Membrane</keyword>
<dbReference type="PROSITE" id="PS50005">
    <property type="entry name" value="TPR"/>
    <property type="match status" value="3"/>
</dbReference>
<evidence type="ECO:0000313" key="4">
    <source>
        <dbReference type="Proteomes" id="UP000600363"/>
    </source>
</evidence>
<dbReference type="PROSITE" id="PS50293">
    <property type="entry name" value="TPR_REGION"/>
    <property type="match status" value="3"/>
</dbReference>
<gene>
    <name evidence="3" type="ORF">HA299_02680</name>
</gene>
<feature type="transmembrane region" description="Helical" evidence="2">
    <location>
        <begin position="349"/>
        <end position="372"/>
    </location>
</feature>
<feature type="repeat" description="TPR" evidence="1">
    <location>
        <begin position="63"/>
        <end position="96"/>
    </location>
</feature>